<comment type="caution">
    <text evidence="1">The sequence shown here is derived from an EMBL/GenBank/DDBJ whole genome shotgun (WGS) entry which is preliminary data.</text>
</comment>
<gene>
    <name evidence="1" type="ORF">CK203_064853</name>
</gene>
<evidence type="ECO:0000313" key="2">
    <source>
        <dbReference type="Proteomes" id="UP000288805"/>
    </source>
</evidence>
<dbReference type="Proteomes" id="UP000288805">
    <property type="component" value="Unassembled WGS sequence"/>
</dbReference>
<dbReference type="PANTHER" id="PTHR33067">
    <property type="entry name" value="RNA-DIRECTED DNA POLYMERASE-RELATED"/>
    <property type="match status" value="1"/>
</dbReference>
<organism evidence="1 2">
    <name type="scientific">Vitis vinifera</name>
    <name type="common">Grape</name>
    <dbReference type="NCBI Taxonomy" id="29760"/>
    <lineage>
        <taxon>Eukaryota</taxon>
        <taxon>Viridiplantae</taxon>
        <taxon>Streptophyta</taxon>
        <taxon>Embryophyta</taxon>
        <taxon>Tracheophyta</taxon>
        <taxon>Spermatophyta</taxon>
        <taxon>Magnoliopsida</taxon>
        <taxon>eudicotyledons</taxon>
        <taxon>Gunneridae</taxon>
        <taxon>Pentapetalae</taxon>
        <taxon>rosids</taxon>
        <taxon>Vitales</taxon>
        <taxon>Vitaceae</taxon>
        <taxon>Viteae</taxon>
        <taxon>Vitis</taxon>
    </lineage>
</organism>
<name>A0A438FP87_VITVI</name>
<reference evidence="1 2" key="1">
    <citation type="journal article" date="2018" name="PLoS Genet.">
        <title>Population sequencing reveals clonal diversity and ancestral inbreeding in the grapevine cultivar Chardonnay.</title>
        <authorList>
            <person name="Roach M.J."/>
            <person name="Johnson D.L."/>
            <person name="Bohlmann J."/>
            <person name="van Vuuren H.J."/>
            <person name="Jones S.J."/>
            <person name="Pretorius I.S."/>
            <person name="Schmidt S.A."/>
            <person name="Borneman A.R."/>
        </authorList>
    </citation>
    <scope>NUCLEOTIDE SEQUENCE [LARGE SCALE GENOMIC DNA]</scope>
    <source>
        <strain evidence="2">cv. Chardonnay</strain>
        <tissue evidence="1">Leaf</tissue>
    </source>
</reference>
<dbReference type="PANTHER" id="PTHR33067:SF32">
    <property type="entry name" value="ASPARTIC PEPTIDASE DDI1-TYPE DOMAIN-CONTAINING PROTEIN"/>
    <property type="match status" value="1"/>
</dbReference>
<dbReference type="AlphaFoldDB" id="A0A438FP87"/>
<protein>
    <submittedName>
        <fullName evidence="1">Uncharacterized protein</fullName>
    </submittedName>
</protein>
<dbReference type="EMBL" id="QGNW01000808">
    <property type="protein sequence ID" value="RVW61768.1"/>
    <property type="molecule type" value="Genomic_DNA"/>
</dbReference>
<proteinExistence type="predicted"/>
<accession>A0A438FP87</accession>
<sequence length="386" mass="43341">MATPTIQIEGTIRISLGSQGHLQYTQPSQAPPQALNLEQAIVNLSKKTDNLQYSISRVTNLNTVHEKGKNFLLNPIRIPRVSMKWRLRRENLHRTIEDHQPGRYDEETHASTIPTSFTWKKGISNASEILEVLRQVKVNIPLLDMIKQVLTYAKFLKDLCTIKRGLNVRKKGLLTEQVSSIIQCKSPVKYKDPGCPTISVMIRETCGESFVGLGGKCEFSTLLCLQAIGTWRVEATSIILSLADRSVKIPRGVIEDVLVQVDNSTIQWILLFLIRTRLPEELTSSTSSICAETIPSGRKKKDQKRDLDEGLLNPQNCLLLCLFEMREEILPLFNGEETQEAVKGGAPRSYSKVITHGVEVCIPGREQAEPCCYFFISYHYSGGLST</sequence>
<evidence type="ECO:0000313" key="1">
    <source>
        <dbReference type="EMBL" id="RVW61768.1"/>
    </source>
</evidence>